<dbReference type="OrthoDB" id="6448050at2"/>
<organism evidence="1 2">
    <name type="scientific">Vibrio gazogenes</name>
    <dbReference type="NCBI Taxonomy" id="687"/>
    <lineage>
        <taxon>Bacteria</taxon>
        <taxon>Pseudomonadati</taxon>
        <taxon>Pseudomonadota</taxon>
        <taxon>Gammaproteobacteria</taxon>
        <taxon>Vibrionales</taxon>
        <taxon>Vibrionaceae</taxon>
        <taxon>Vibrio</taxon>
    </lineage>
</organism>
<reference evidence="1 2" key="1">
    <citation type="submission" date="2016-12" db="EMBL/GenBank/DDBJ databases">
        <authorList>
            <person name="Song W.-J."/>
            <person name="Kurnit D.M."/>
        </authorList>
    </citation>
    <scope>NUCLEOTIDE SEQUENCE [LARGE SCALE GENOMIC DNA]</scope>
    <source>
        <strain evidence="1 2">ATCC 43942</strain>
    </source>
</reference>
<gene>
    <name evidence="1" type="ORF">BSQ33_19555</name>
</gene>
<evidence type="ECO:0000313" key="2">
    <source>
        <dbReference type="Proteomes" id="UP000196708"/>
    </source>
</evidence>
<name>A0A1Z2SL36_VIBGA</name>
<sequence length="143" mass="15081">MMGKNEEAQQVGAKHVGEMLTNIVLGLGGEAAATKAVEAIGKVTKTVKGALPVIDNTSLPKYTGGNGSAVVEGEFGTTTFNYADSHIEFSSNIKNHISSVDGFRQTKGVIGGHNQNVFDQIVQEKGLKIVDEVVDPEILGIKK</sequence>
<dbReference type="RefSeq" id="WP_088135005.1">
    <property type="nucleotide sequence ID" value="NZ_CP018836.1"/>
</dbReference>
<evidence type="ECO:0000313" key="1">
    <source>
        <dbReference type="EMBL" id="ASA57908.1"/>
    </source>
</evidence>
<dbReference type="Proteomes" id="UP000196708">
    <property type="component" value="Chromosome 2"/>
</dbReference>
<dbReference type="AlphaFoldDB" id="A0A1Z2SL36"/>
<accession>A0A1Z2SL36</accession>
<proteinExistence type="predicted"/>
<protein>
    <submittedName>
        <fullName evidence="1">Uncharacterized protein</fullName>
    </submittedName>
</protein>
<dbReference type="KEGG" id="vga:BSQ33_19555"/>
<dbReference type="EMBL" id="CP018836">
    <property type="protein sequence ID" value="ASA57908.1"/>
    <property type="molecule type" value="Genomic_DNA"/>
</dbReference>